<evidence type="ECO:0000256" key="7">
    <source>
        <dbReference type="ARBA" id="ARBA00084094"/>
    </source>
</evidence>
<dbReference type="InterPro" id="IPR033116">
    <property type="entry name" value="TRYPSIN_SER"/>
</dbReference>
<protein>
    <recommendedName>
        <fullName evidence="10">Peptidase S1 domain-containing protein</fullName>
    </recommendedName>
</protein>
<evidence type="ECO:0000256" key="4">
    <source>
        <dbReference type="ARBA" id="ARBA00023240"/>
    </source>
</evidence>
<feature type="compositionally biased region" description="Low complexity" evidence="9">
    <location>
        <begin position="152"/>
        <end position="161"/>
    </location>
</feature>
<feature type="compositionally biased region" description="Basic and acidic residues" evidence="9">
    <location>
        <begin position="172"/>
        <end position="185"/>
    </location>
</feature>
<feature type="region of interest" description="Disordered" evidence="9">
    <location>
        <begin position="653"/>
        <end position="686"/>
    </location>
</feature>
<dbReference type="CDD" id="cd00190">
    <property type="entry name" value="Tryp_SPc"/>
    <property type="match status" value="1"/>
</dbReference>
<name>A0A5E4PS90_9NEOP</name>
<evidence type="ECO:0000256" key="3">
    <source>
        <dbReference type="ARBA" id="ARBA00023157"/>
    </source>
</evidence>
<dbReference type="PROSITE" id="PS00134">
    <property type="entry name" value="TRYPSIN_HIS"/>
    <property type="match status" value="1"/>
</dbReference>
<dbReference type="PROSITE" id="PS50240">
    <property type="entry name" value="TRYPSIN_DOM"/>
    <property type="match status" value="1"/>
</dbReference>
<dbReference type="PANTHER" id="PTHR24252:SF7">
    <property type="entry name" value="HYALIN"/>
    <property type="match status" value="1"/>
</dbReference>
<proteinExistence type="inferred from homology"/>
<keyword evidence="4" id="KW-1199">Hemostasis impairing toxin</keyword>
<dbReference type="SMART" id="SM00020">
    <property type="entry name" value="Tryp_SPc"/>
    <property type="match status" value="1"/>
</dbReference>
<dbReference type="PRINTS" id="PR00722">
    <property type="entry name" value="CHYMOTRYPSIN"/>
</dbReference>
<dbReference type="InterPro" id="IPR018114">
    <property type="entry name" value="TRYPSIN_HIS"/>
</dbReference>
<comment type="similarity">
    <text evidence="5">Belongs to the peptidase S1 family. CLIP subfamily.</text>
</comment>
<feature type="region of interest" description="Disordered" evidence="9">
    <location>
        <begin position="106"/>
        <end position="185"/>
    </location>
</feature>
<reference evidence="11 12" key="1">
    <citation type="submission" date="2017-07" db="EMBL/GenBank/DDBJ databases">
        <authorList>
            <person name="Talla V."/>
            <person name="Backstrom N."/>
        </authorList>
    </citation>
    <scope>NUCLEOTIDE SEQUENCE [LARGE SCALE GENOMIC DNA]</scope>
</reference>
<dbReference type="SUPFAM" id="SSF50494">
    <property type="entry name" value="Trypsin-like serine proteases"/>
    <property type="match status" value="1"/>
</dbReference>
<dbReference type="InterPro" id="IPR009003">
    <property type="entry name" value="Peptidase_S1_PA"/>
</dbReference>
<organism evidence="11 12">
    <name type="scientific">Leptidea sinapis</name>
    <dbReference type="NCBI Taxonomy" id="189913"/>
    <lineage>
        <taxon>Eukaryota</taxon>
        <taxon>Metazoa</taxon>
        <taxon>Ecdysozoa</taxon>
        <taxon>Arthropoda</taxon>
        <taxon>Hexapoda</taxon>
        <taxon>Insecta</taxon>
        <taxon>Pterygota</taxon>
        <taxon>Neoptera</taxon>
        <taxon>Endopterygota</taxon>
        <taxon>Lepidoptera</taxon>
        <taxon>Glossata</taxon>
        <taxon>Ditrysia</taxon>
        <taxon>Papilionoidea</taxon>
        <taxon>Pieridae</taxon>
        <taxon>Dismorphiinae</taxon>
        <taxon>Leptidea</taxon>
    </lineage>
</organism>
<evidence type="ECO:0000256" key="5">
    <source>
        <dbReference type="ARBA" id="ARBA00024195"/>
    </source>
</evidence>
<evidence type="ECO:0000313" key="11">
    <source>
        <dbReference type="EMBL" id="VVC87778.1"/>
    </source>
</evidence>
<dbReference type="FunFam" id="2.40.10.10:FF:000068">
    <property type="entry name" value="transmembrane protease serine 2"/>
    <property type="match status" value="1"/>
</dbReference>
<dbReference type="AlphaFoldDB" id="A0A5E4PS90"/>
<dbReference type="PANTHER" id="PTHR24252">
    <property type="entry name" value="ACROSIN-RELATED"/>
    <property type="match status" value="1"/>
</dbReference>
<dbReference type="PROSITE" id="PS00135">
    <property type="entry name" value="TRYPSIN_SER"/>
    <property type="match status" value="1"/>
</dbReference>
<dbReference type="Gene3D" id="2.40.10.10">
    <property type="entry name" value="Trypsin-like serine proteases"/>
    <property type="match status" value="2"/>
</dbReference>
<comment type="subcellular location">
    <subcellularLocation>
        <location evidence="1">Secreted</location>
        <location evidence="1">Extracellular space</location>
    </subcellularLocation>
</comment>
<feature type="compositionally biased region" description="Low complexity" evidence="9">
    <location>
        <begin position="7"/>
        <end position="21"/>
    </location>
</feature>
<dbReference type="Proteomes" id="UP000324832">
    <property type="component" value="Unassembled WGS sequence"/>
</dbReference>
<dbReference type="InterPro" id="IPR001254">
    <property type="entry name" value="Trypsin_dom"/>
</dbReference>
<keyword evidence="2" id="KW-0800">Toxin</keyword>
<keyword evidence="12" id="KW-1185">Reference proteome</keyword>
<feature type="domain" description="Peptidase S1" evidence="10">
    <location>
        <begin position="396"/>
        <end position="656"/>
    </location>
</feature>
<comment type="function">
    <text evidence="6">Fibrinolytic activity; shows preferential cleavage of Arg-Gly bonds in all three fibrinogen chains. Contact with the caterpillars causes severe bleeding, due the anticoagulant effect of the protein.</text>
</comment>
<evidence type="ECO:0000256" key="9">
    <source>
        <dbReference type="SAM" id="MobiDB-lite"/>
    </source>
</evidence>
<dbReference type="GO" id="GO:0090729">
    <property type="term" value="F:toxin activity"/>
    <property type="evidence" value="ECO:0007669"/>
    <property type="project" value="UniProtKB-KW"/>
</dbReference>
<evidence type="ECO:0000256" key="2">
    <source>
        <dbReference type="ARBA" id="ARBA00022656"/>
    </source>
</evidence>
<evidence type="ECO:0000259" key="10">
    <source>
        <dbReference type="PROSITE" id="PS50240"/>
    </source>
</evidence>
<dbReference type="InterPro" id="IPR043504">
    <property type="entry name" value="Peptidase_S1_PA_chymotrypsin"/>
</dbReference>
<dbReference type="InterPro" id="IPR001314">
    <property type="entry name" value="Peptidase_S1A"/>
</dbReference>
<accession>A0A5E4PS90</accession>
<sequence length="714" mass="78970">MDKMLETPTVTSTPNTTKSNSAVQQLFNSNRPPPPAIEPQLITSETLRAWDAGVRPKSEEAAVRRVAERNALRCSLLRSEARKKQQPKQEVTSLAERIRLLTCDVEDEPEEQHSSPAAASVDKFSNTSDKSNDKSSEKSFNGVDKNNEKAFGSGSSSSSSSTLSAPVLTRQRPPDLGDPRPEPRRQFLSTLAPLTACVGSAAHHEGFYYVAPGDRTSATSATTLDIQETNEAPAPDVVAGTPGFHRRPAVRGIAVKQQLGASDDILQQMQTELQPASSSTLAPVPAHACQRHQNHRTMHHLDSAATRPYPNNTQKRATLMHRTWLHTSITSNIDNKRICTETALSMLTLDKMKLWKIITRSCFILCVLLPTSLCVGERAFAACVKYASSMLECHNILNPSLRVRVPIDLLLYPHMVLIGFKSNISDDPVWKCGGTLISDKWVVTAAHCMQDPMNGKAAVLMVGTATFEFDEVEDLIQQRGIAEIVIHPKYNPPRKYHDIALMRANPAFILNRDIRIACLHLDHELPKKKLTAIGFGTTRSGAAQGSQTLMKVDVDLVDSKVCNRSMNILIKRRIIERGITRNQLCAGDYENGGKDTCQGDSGGPLQYMENRIDCVKTFPLHVLVGVTSFGRDCGRKMAPGVYTRVSDCSDSSQELYSSQTSSEQTSPVRSASRCRRPESPPPIRNHHQLLYVPYSAHYNYQQEYAQQWAANDCE</sequence>
<dbReference type="Pfam" id="PF00089">
    <property type="entry name" value="Trypsin"/>
    <property type="match status" value="1"/>
</dbReference>
<feature type="region of interest" description="Disordered" evidence="9">
    <location>
        <begin position="1"/>
        <end position="36"/>
    </location>
</feature>
<feature type="compositionally biased region" description="Low complexity" evidence="9">
    <location>
        <begin position="653"/>
        <end position="666"/>
    </location>
</feature>
<dbReference type="FunFam" id="2.40.10.10:FF:000002">
    <property type="entry name" value="Transmembrane protease serine"/>
    <property type="match status" value="1"/>
</dbReference>
<dbReference type="EMBL" id="FZQP02000193">
    <property type="protein sequence ID" value="VVC87778.1"/>
    <property type="molecule type" value="Genomic_DNA"/>
</dbReference>
<evidence type="ECO:0000256" key="1">
    <source>
        <dbReference type="ARBA" id="ARBA00004239"/>
    </source>
</evidence>
<keyword evidence="7" id="KW-1205">Fibrinolytic toxin</keyword>
<evidence type="ECO:0000256" key="6">
    <source>
        <dbReference type="ARBA" id="ARBA00055534"/>
    </source>
</evidence>
<evidence type="ECO:0000256" key="8">
    <source>
        <dbReference type="RuleBase" id="RU363034"/>
    </source>
</evidence>
<dbReference type="GO" id="GO:0005576">
    <property type="term" value="C:extracellular region"/>
    <property type="evidence" value="ECO:0007669"/>
    <property type="project" value="UniProtKB-SubCell"/>
</dbReference>
<keyword evidence="8" id="KW-0720">Serine protease</keyword>
<dbReference type="GO" id="GO:0006508">
    <property type="term" value="P:proteolysis"/>
    <property type="evidence" value="ECO:0007669"/>
    <property type="project" value="UniProtKB-KW"/>
</dbReference>
<keyword evidence="8" id="KW-0378">Hydrolase</keyword>
<dbReference type="GO" id="GO:0004252">
    <property type="term" value="F:serine-type endopeptidase activity"/>
    <property type="evidence" value="ECO:0007669"/>
    <property type="project" value="InterPro"/>
</dbReference>
<keyword evidence="3" id="KW-1015">Disulfide bond</keyword>
<evidence type="ECO:0000313" key="12">
    <source>
        <dbReference type="Proteomes" id="UP000324832"/>
    </source>
</evidence>
<keyword evidence="8" id="KW-0645">Protease</keyword>
<gene>
    <name evidence="11" type="ORF">LSINAPIS_LOCUS1305</name>
</gene>